<keyword evidence="3 7" id="KW-0349">Heme</keyword>
<keyword evidence="10" id="KW-1185">Reference proteome</keyword>
<dbReference type="GO" id="GO:0020037">
    <property type="term" value="F:heme binding"/>
    <property type="evidence" value="ECO:0007669"/>
    <property type="project" value="InterPro"/>
</dbReference>
<dbReference type="SUPFAM" id="SSF48264">
    <property type="entry name" value="Cytochrome P450"/>
    <property type="match status" value="1"/>
</dbReference>
<gene>
    <name evidence="9" type="ORF">QQS21_010454</name>
</gene>
<name>A0AAJ0CEZ5_9HYPO</name>
<comment type="similarity">
    <text evidence="2 8">Belongs to the cytochrome P450 family.</text>
</comment>
<dbReference type="PROSITE" id="PS00086">
    <property type="entry name" value="CYTOCHROME_P450"/>
    <property type="match status" value="1"/>
</dbReference>
<dbReference type="Gene3D" id="1.10.630.10">
    <property type="entry name" value="Cytochrome P450"/>
    <property type="match status" value="1"/>
</dbReference>
<keyword evidence="5 8" id="KW-0560">Oxidoreductase</keyword>
<evidence type="ECO:0000256" key="4">
    <source>
        <dbReference type="ARBA" id="ARBA00022723"/>
    </source>
</evidence>
<dbReference type="InterPro" id="IPR017972">
    <property type="entry name" value="Cyt_P450_CS"/>
</dbReference>
<proteinExistence type="inferred from homology"/>
<feature type="binding site" description="axial binding residue" evidence="7">
    <location>
        <position position="457"/>
    </location>
    <ligand>
        <name>heme</name>
        <dbReference type="ChEBI" id="CHEBI:30413"/>
    </ligand>
    <ligandPart>
        <name>Fe</name>
        <dbReference type="ChEBI" id="CHEBI:18248"/>
    </ligandPart>
</feature>
<organism evidence="9 10">
    <name type="scientific">Conoideocrella luteorostrata</name>
    <dbReference type="NCBI Taxonomy" id="1105319"/>
    <lineage>
        <taxon>Eukaryota</taxon>
        <taxon>Fungi</taxon>
        <taxon>Dikarya</taxon>
        <taxon>Ascomycota</taxon>
        <taxon>Pezizomycotina</taxon>
        <taxon>Sordariomycetes</taxon>
        <taxon>Hypocreomycetidae</taxon>
        <taxon>Hypocreales</taxon>
        <taxon>Clavicipitaceae</taxon>
        <taxon>Conoideocrella</taxon>
    </lineage>
</organism>
<evidence type="ECO:0000256" key="1">
    <source>
        <dbReference type="ARBA" id="ARBA00001971"/>
    </source>
</evidence>
<dbReference type="InterPro" id="IPR050121">
    <property type="entry name" value="Cytochrome_P450_monoxygenase"/>
</dbReference>
<dbReference type="GO" id="GO:0005506">
    <property type="term" value="F:iron ion binding"/>
    <property type="evidence" value="ECO:0007669"/>
    <property type="project" value="InterPro"/>
</dbReference>
<protein>
    <recommendedName>
        <fullName evidence="11">Cytochrome P450</fullName>
    </recommendedName>
</protein>
<dbReference type="EMBL" id="JASWJB010000305">
    <property type="protein sequence ID" value="KAK2591845.1"/>
    <property type="molecule type" value="Genomic_DNA"/>
</dbReference>
<dbReference type="GO" id="GO:0016705">
    <property type="term" value="F:oxidoreductase activity, acting on paired donors, with incorporation or reduction of molecular oxygen"/>
    <property type="evidence" value="ECO:0007669"/>
    <property type="project" value="InterPro"/>
</dbReference>
<dbReference type="Pfam" id="PF00067">
    <property type="entry name" value="p450"/>
    <property type="match status" value="1"/>
</dbReference>
<evidence type="ECO:0000256" key="2">
    <source>
        <dbReference type="ARBA" id="ARBA00010617"/>
    </source>
</evidence>
<dbReference type="AlphaFoldDB" id="A0AAJ0CEZ5"/>
<evidence type="ECO:0000313" key="10">
    <source>
        <dbReference type="Proteomes" id="UP001251528"/>
    </source>
</evidence>
<keyword evidence="8" id="KW-0503">Monooxygenase</keyword>
<comment type="cofactor">
    <cofactor evidence="1 7">
        <name>heme</name>
        <dbReference type="ChEBI" id="CHEBI:30413"/>
    </cofactor>
</comment>
<dbReference type="PRINTS" id="PR00385">
    <property type="entry name" value="P450"/>
</dbReference>
<dbReference type="InterPro" id="IPR036396">
    <property type="entry name" value="Cyt_P450_sf"/>
</dbReference>
<reference evidence="9" key="1">
    <citation type="submission" date="2023-06" db="EMBL/GenBank/DDBJ databases">
        <title>Conoideocrella luteorostrata (Hypocreales: Clavicipitaceae), a potential biocontrol fungus for elongate hemlock scale in United States Christmas tree production areas.</title>
        <authorList>
            <person name="Barrett H."/>
            <person name="Lovett B."/>
            <person name="Macias A.M."/>
            <person name="Stajich J.E."/>
            <person name="Kasson M.T."/>
        </authorList>
    </citation>
    <scope>NUCLEOTIDE SEQUENCE</scope>
    <source>
        <strain evidence="9">ARSEF 14590</strain>
    </source>
</reference>
<dbReference type="InterPro" id="IPR001128">
    <property type="entry name" value="Cyt_P450"/>
</dbReference>
<keyword evidence="4 7" id="KW-0479">Metal-binding</keyword>
<keyword evidence="6 7" id="KW-0408">Iron</keyword>
<evidence type="ECO:0000256" key="8">
    <source>
        <dbReference type="RuleBase" id="RU000461"/>
    </source>
</evidence>
<dbReference type="PRINTS" id="PR00463">
    <property type="entry name" value="EP450I"/>
</dbReference>
<dbReference type="PANTHER" id="PTHR24305">
    <property type="entry name" value="CYTOCHROME P450"/>
    <property type="match status" value="1"/>
</dbReference>
<dbReference type="CDD" id="cd11059">
    <property type="entry name" value="CYP_fungal"/>
    <property type="match status" value="1"/>
</dbReference>
<evidence type="ECO:0000256" key="7">
    <source>
        <dbReference type="PIRSR" id="PIRSR602401-1"/>
    </source>
</evidence>
<dbReference type="GO" id="GO:0004497">
    <property type="term" value="F:monooxygenase activity"/>
    <property type="evidence" value="ECO:0007669"/>
    <property type="project" value="UniProtKB-KW"/>
</dbReference>
<dbReference type="PANTHER" id="PTHR24305:SF96">
    <property type="entry name" value="CYTOCHROME P450 MONOOXYGENASE STCB-RELATED"/>
    <property type="match status" value="1"/>
</dbReference>
<evidence type="ECO:0000313" key="9">
    <source>
        <dbReference type="EMBL" id="KAK2591845.1"/>
    </source>
</evidence>
<evidence type="ECO:0000256" key="3">
    <source>
        <dbReference type="ARBA" id="ARBA00022617"/>
    </source>
</evidence>
<accession>A0AAJ0CEZ5</accession>
<sequence length="513" mass="58516">MEFHVASHVSQLVGVALIATLLYVGSPTSHGFRFALPLKTATYTKQAVHSVLTNPTSKIPGPWYSKWTDVILKYQWFIGQRPYYVHSLHQKYGPIVRVSPSEVMVTDLDAIKIIYSTRETYRKSKFYYIFSGLPVFSLFSTTDVDHHRKLRRLMASQLSESSLKSLIPQVSSRVELAIQRMKEEAKTRGVTDVFKWTLFMATDVIGELSFGESFKMLEQGEKNQYAKDLESISSVSKSRNVFPFFFQLVQRYPTALPLLREMDKKAKRLIGYARQSLQRYQDYIDSDPATVKQTFFTKMFKAQEDEKITFNEIVVNAQAFIVAGSDTTANTLTYLFWTVGKRPDLRDALVKEIQTLPEGFTDHDLRELPLLNQTIEETLRLYSSVPAALPREVPPGGADIGGYWLKAGTSVGTQSYTLHRDPNIFPEPYEFDPKRWENPTKAMTEAFMPFGRGPRICIGLHLAYIELRLATVRFFQEFPNAQVSTREGMSDACMDPVAYFLMGPKGKQCLIEP</sequence>
<dbReference type="InterPro" id="IPR002401">
    <property type="entry name" value="Cyt_P450_E_grp-I"/>
</dbReference>
<evidence type="ECO:0000256" key="6">
    <source>
        <dbReference type="ARBA" id="ARBA00023004"/>
    </source>
</evidence>
<dbReference type="Proteomes" id="UP001251528">
    <property type="component" value="Unassembled WGS sequence"/>
</dbReference>
<evidence type="ECO:0008006" key="11">
    <source>
        <dbReference type="Google" id="ProtNLM"/>
    </source>
</evidence>
<evidence type="ECO:0000256" key="5">
    <source>
        <dbReference type="ARBA" id="ARBA00023002"/>
    </source>
</evidence>
<comment type="caution">
    <text evidence="9">The sequence shown here is derived from an EMBL/GenBank/DDBJ whole genome shotgun (WGS) entry which is preliminary data.</text>
</comment>